<dbReference type="RefSeq" id="WP_071648471.1">
    <property type="nucleotide sequence ID" value="NZ_CP017962.1"/>
</dbReference>
<dbReference type="PANTHER" id="PTHR36842">
    <property type="entry name" value="PROTEIN TOLB HOMOLOG"/>
    <property type="match status" value="1"/>
</dbReference>
<dbReference type="PANTHER" id="PTHR36842:SF1">
    <property type="entry name" value="PROTEIN TOLB"/>
    <property type="match status" value="1"/>
</dbReference>
<feature type="chain" id="PRO_5042073546" evidence="1">
    <location>
        <begin position="22"/>
        <end position="408"/>
    </location>
</feature>
<protein>
    <submittedName>
        <fullName evidence="2">Translocation protein TolB</fullName>
    </submittedName>
</protein>
<evidence type="ECO:0000256" key="1">
    <source>
        <dbReference type="SAM" id="SignalP"/>
    </source>
</evidence>
<dbReference type="SUPFAM" id="SSF82171">
    <property type="entry name" value="DPP6 N-terminal domain-like"/>
    <property type="match status" value="1"/>
</dbReference>
<name>A0AAC9IYV1_VIRHA</name>
<dbReference type="GeneID" id="71513727"/>
<dbReference type="Gene3D" id="2.120.10.30">
    <property type="entry name" value="TolB, C-terminal domain"/>
    <property type="match status" value="2"/>
</dbReference>
<gene>
    <name evidence="2" type="ORF">BME96_04920</name>
</gene>
<dbReference type="InterPro" id="IPR011042">
    <property type="entry name" value="6-blade_b-propeller_TolB-like"/>
</dbReference>
<keyword evidence="1" id="KW-0732">Signal</keyword>
<organism evidence="2 3">
    <name type="scientific">Virgibacillus halodenitrificans</name>
    <name type="common">Bacillus halodenitrificans</name>
    <dbReference type="NCBI Taxonomy" id="1482"/>
    <lineage>
        <taxon>Bacteria</taxon>
        <taxon>Bacillati</taxon>
        <taxon>Bacillota</taxon>
        <taxon>Bacilli</taxon>
        <taxon>Bacillales</taxon>
        <taxon>Bacillaceae</taxon>
        <taxon>Virgibacillus</taxon>
    </lineage>
</organism>
<dbReference type="KEGG" id="vhl:BME96_04920"/>
<dbReference type="Proteomes" id="UP000182945">
    <property type="component" value="Chromosome"/>
</dbReference>
<dbReference type="EMBL" id="CP017962">
    <property type="protein sequence ID" value="APC47550.1"/>
    <property type="molecule type" value="Genomic_DNA"/>
</dbReference>
<accession>A0AAC9IYV1</accession>
<dbReference type="AlphaFoldDB" id="A0AAC9IYV1"/>
<evidence type="ECO:0000313" key="2">
    <source>
        <dbReference type="EMBL" id="APC47550.1"/>
    </source>
</evidence>
<sequence length="408" mass="47381">MRYRFFLVMVFICICFPIHSAAEKTLLKAAFIRDNQLWLIQDDKETQLTEDRHVDSPKWSRDGRFIAFLDRDLSGDKAQLYIYDLKEEEIYQAYPTIETEEFHWSPVSNQLAYLSGGLLNVTKIRNGRPEGFKNVSLGVSNFNWFPDGKAFIVSSPANLLPTGWGPVHLFKVPVDTELDTNKVKPFYTIKTNINDLFAIDATYFKWSQDGRWMSFLATPTASWAMDSNTLCVLSSTGQKFQEIGKMLWYKDWIQWSPFENTIAFISGEGRFFVKNKHTTILDIPVWRNESNYTPPGFVDLDLAWLTKKKVLVARAEENKEWEEGPVPTMFTRLYEINIDSGKQKQISFPKKNELDTDPQVVGSYITCYRSTSNKEQGEIWVKNGVGKSYRWLRNVDQAPVFYYEKPFL</sequence>
<evidence type="ECO:0000313" key="3">
    <source>
        <dbReference type="Proteomes" id="UP000182945"/>
    </source>
</evidence>
<feature type="signal peptide" evidence="1">
    <location>
        <begin position="1"/>
        <end position="21"/>
    </location>
</feature>
<proteinExistence type="predicted"/>
<reference evidence="2 3" key="1">
    <citation type="submission" date="2016-11" db="EMBL/GenBank/DDBJ databases">
        <title>Complete genome sequencing of Virgibacillus halodenitrificans PDB-F2.</title>
        <authorList>
            <person name="Sun Z."/>
            <person name="Zhou Y."/>
            <person name="Li H."/>
        </authorList>
    </citation>
    <scope>NUCLEOTIDE SEQUENCE [LARGE SCALE GENOMIC DNA]</scope>
    <source>
        <strain evidence="2 3">PDB-F2</strain>
    </source>
</reference>